<dbReference type="Proteomes" id="UP000029453">
    <property type="component" value="Unassembled WGS sequence"/>
</dbReference>
<organism evidence="4 5">
    <name type="scientific">Paenibacillus popilliae ATCC 14706</name>
    <dbReference type="NCBI Taxonomy" id="1212764"/>
    <lineage>
        <taxon>Bacteria</taxon>
        <taxon>Bacillati</taxon>
        <taxon>Bacillota</taxon>
        <taxon>Bacilli</taxon>
        <taxon>Bacillales</taxon>
        <taxon>Paenibacillaceae</taxon>
        <taxon>Paenibacillus</taxon>
    </lineage>
</organism>
<gene>
    <name evidence="4" type="ORF">PPOP_2002</name>
</gene>
<dbReference type="InterPro" id="IPR014755">
    <property type="entry name" value="Cu-Rt/internalin_Ig-like"/>
</dbReference>
<dbReference type="Gene3D" id="2.60.40.1220">
    <property type="match status" value="1"/>
</dbReference>
<keyword evidence="5" id="KW-1185">Reference proteome</keyword>
<feature type="compositionally biased region" description="Basic and acidic residues" evidence="2">
    <location>
        <begin position="143"/>
        <end position="154"/>
    </location>
</feature>
<comment type="caution">
    <text evidence="4">The sequence shown here is derived from an EMBL/GenBank/DDBJ whole genome shotgun (WGS) entry which is preliminary data.</text>
</comment>
<dbReference type="AlphaFoldDB" id="M9M196"/>
<evidence type="ECO:0000313" key="4">
    <source>
        <dbReference type="EMBL" id="GAC42644.1"/>
    </source>
</evidence>
<sequence length="341" mass="36728">MKGKDLTLTFDGELDVASAETIASYTLEKHSNGKFEKDTKVKVKNAKYGYVAGQAQSTVVLQLEGLQAGSKYQVTVTGVKGSGQAAIAETKATFDVPQSSSISSKSSRSRSSRSSRSSSSPSPSTVTKKGTTSGKTKASGTTVEKKSSNDDKKSITPPSKQNVKTPSDSVQKRSSTPQRTQTKPAFTDLKKHSWARESIEFLHAEGIIAGTAAGQFSPTAKVTHGQMTIFVQRLFNNSKQSFLQKMASGFKKNKTMTRQDVMVMLYKAMIANGMKLKAGQPNALKGYTDAKKLNSNAKAAISSLIAEGILSSKTNKLNPTQQVTRAEAAVFLKRMYDKLNK</sequence>
<evidence type="ECO:0000313" key="5">
    <source>
        <dbReference type="Proteomes" id="UP000029453"/>
    </source>
</evidence>
<keyword evidence="1" id="KW-0732">Signal</keyword>
<dbReference type="Pfam" id="PF00395">
    <property type="entry name" value="SLH"/>
    <property type="match status" value="2"/>
</dbReference>
<dbReference type="PROSITE" id="PS51272">
    <property type="entry name" value="SLH"/>
    <property type="match status" value="2"/>
</dbReference>
<feature type="region of interest" description="Disordered" evidence="2">
    <location>
        <begin position="93"/>
        <end position="188"/>
    </location>
</feature>
<feature type="domain" description="SLH" evidence="3">
    <location>
        <begin position="284"/>
        <end position="341"/>
    </location>
</feature>
<reference evidence="4 5" key="1">
    <citation type="submission" date="2012-10" db="EMBL/GenBank/DDBJ databases">
        <title>Draft Genome Sequence of Paenibacillus popilliae ATCC 14706T.</title>
        <authorList>
            <person name="Iiyama K."/>
            <person name="Mori K."/>
            <person name="Mon H."/>
            <person name="Chieda Y."/>
            <person name="Lee J.M."/>
            <person name="Kusakabe T."/>
            <person name="Tashiro K."/>
            <person name="Asano S."/>
            <person name="Yasunaga-Aoki C."/>
            <person name="Shimizu S."/>
        </authorList>
    </citation>
    <scope>NUCLEOTIDE SEQUENCE [LARGE SCALE GENOMIC DNA]</scope>
    <source>
        <strain evidence="4 5">ATCC 14706</strain>
    </source>
</reference>
<feature type="compositionally biased region" description="Low complexity" evidence="2">
    <location>
        <begin position="114"/>
        <end position="142"/>
    </location>
</feature>
<evidence type="ECO:0000256" key="2">
    <source>
        <dbReference type="SAM" id="MobiDB-lite"/>
    </source>
</evidence>
<proteinExistence type="predicted"/>
<feature type="domain" description="SLH" evidence="3">
    <location>
        <begin position="182"/>
        <end position="245"/>
    </location>
</feature>
<dbReference type="InterPro" id="IPR001119">
    <property type="entry name" value="SLH_dom"/>
</dbReference>
<evidence type="ECO:0000259" key="3">
    <source>
        <dbReference type="PROSITE" id="PS51272"/>
    </source>
</evidence>
<name>M9M196_PAEPP</name>
<protein>
    <recommendedName>
        <fullName evidence="3">SLH domain-containing protein</fullName>
    </recommendedName>
</protein>
<feature type="compositionally biased region" description="Polar residues" evidence="2">
    <location>
        <begin position="156"/>
        <end position="184"/>
    </location>
</feature>
<accession>M9M196</accession>
<evidence type="ECO:0000256" key="1">
    <source>
        <dbReference type="ARBA" id="ARBA00022729"/>
    </source>
</evidence>
<dbReference type="EMBL" id="BALG01000133">
    <property type="protein sequence ID" value="GAC42644.1"/>
    <property type="molecule type" value="Genomic_DNA"/>
</dbReference>